<proteinExistence type="predicted"/>
<organism evidence="1">
    <name type="scientific">Clostridioides difficile</name>
    <name type="common">Peptoclostridium difficile</name>
    <dbReference type="NCBI Taxonomy" id="1496"/>
    <lineage>
        <taxon>Bacteria</taxon>
        <taxon>Bacillati</taxon>
        <taxon>Bacillota</taxon>
        <taxon>Clostridia</taxon>
        <taxon>Peptostreptococcales</taxon>
        <taxon>Peptostreptococcaceae</taxon>
        <taxon>Clostridioides</taxon>
    </lineage>
</organism>
<name>A0A068ZX24_CLODI</name>
<protein>
    <recommendedName>
        <fullName evidence="2">DUF2634 domain-containing protein</fullName>
    </recommendedName>
</protein>
<evidence type="ECO:0008006" key="2">
    <source>
        <dbReference type="Google" id="ProtNLM"/>
    </source>
</evidence>
<dbReference type="EMBL" id="LK932338">
    <property type="protein sequence ID" value="CDS82967.1"/>
    <property type="molecule type" value="Genomic_DNA"/>
</dbReference>
<sequence length="152" mass="17698">MPNLFPINEKFETVELKNNDENELDLKGSFLFDFEKGEFVKNADGTLKKCDKVQAYKQWCQKAILTPRHKRSAYSSVYGSEIKELIASNLSQNAKELEITRLIKETLLVHPYTKEVGEFSFNWLENSRLVEYEFNVLTIDDENIVIDGNIKR</sequence>
<dbReference type="AlphaFoldDB" id="A0A068ZX24"/>
<accession>A0A068ZX24</accession>
<evidence type="ECO:0000313" key="1">
    <source>
        <dbReference type="EMBL" id="CDS82967.1"/>
    </source>
</evidence>
<dbReference type="RefSeq" id="WP_021435068.1">
    <property type="nucleotide sequence ID" value="NZ_BIPF01000058.1"/>
</dbReference>
<gene>
    <name evidence="1" type="ORF">BN1097_1310022</name>
</gene>
<reference evidence="1" key="1">
    <citation type="submission" date="2014-07" db="EMBL/GenBank/DDBJ databases">
        <authorList>
            <person name="Monot Marc"/>
        </authorList>
    </citation>
    <scope>NUCLEOTIDE SEQUENCE</scope>
    <source>
        <strain evidence="1">7032994</strain>
    </source>
</reference>
<dbReference type="InterPro" id="IPR020288">
    <property type="entry name" value="Sheath_initiator"/>
</dbReference>
<dbReference type="Pfam" id="PF10934">
    <property type="entry name" value="Sheath_initiator"/>
    <property type="match status" value="1"/>
</dbReference>